<organism evidence="4 7">
    <name type="scientific">Rothia dentocariosa</name>
    <dbReference type="NCBI Taxonomy" id="2047"/>
    <lineage>
        <taxon>Bacteria</taxon>
        <taxon>Bacillati</taxon>
        <taxon>Actinomycetota</taxon>
        <taxon>Actinomycetes</taxon>
        <taxon>Micrococcales</taxon>
        <taxon>Micrococcaceae</taxon>
        <taxon>Rothia</taxon>
    </lineage>
</organism>
<dbReference type="InterPro" id="IPR010982">
    <property type="entry name" value="Lambda_DNA-bd_dom_sf"/>
</dbReference>
<evidence type="ECO:0000313" key="4">
    <source>
        <dbReference type="EMBL" id="PEN15811.1"/>
    </source>
</evidence>
<evidence type="ECO:0000313" key="3">
    <source>
        <dbReference type="EMBL" id="PAK84789.1"/>
    </source>
</evidence>
<dbReference type="Gene3D" id="1.10.260.40">
    <property type="entry name" value="lambda repressor-like DNA-binding domains"/>
    <property type="match status" value="1"/>
</dbReference>
<dbReference type="Proteomes" id="UP000769484">
    <property type="component" value="Unassembled WGS sequence"/>
</dbReference>
<protein>
    <submittedName>
        <fullName evidence="2 4">Transcriptional regulator</fullName>
    </submittedName>
    <submittedName>
        <fullName evidence="5">Transcriptional repressor DicA</fullName>
    </submittedName>
</protein>
<gene>
    <name evidence="3" type="ORF">B8W87_09670</name>
    <name evidence="4" type="ORF">CRM92_09440</name>
    <name evidence="2" type="ORF">HXO56_11270</name>
    <name evidence="5" type="ORF">NCTC10918_01812</name>
</gene>
<dbReference type="RefSeq" id="WP_004005772.1">
    <property type="nucleotide sequence ID" value="NZ_CAKARO010000035.1"/>
</dbReference>
<evidence type="ECO:0000313" key="5">
    <source>
        <dbReference type="EMBL" id="VEJ30528.1"/>
    </source>
</evidence>
<accession>A0A2A8D4I1</accession>
<dbReference type="Proteomes" id="UP000219947">
    <property type="component" value="Unassembled WGS sequence"/>
</dbReference>
<reference evidence="5 8" key="3">
    <citation type="submission" date="2018-12" db="EMBL/GenBank/DDBJ databases">
        <authorList>
            <consortium name="Pathogen Informatics"/>
        </authorList>
    </citation>
    <scope>NUCLEOTIDE SEQUENCE [LARGE SCALE GENOMIC DNA]</scope>
    <source>
        <strain evidence="5 8">NCTC10918</strain>
    </source>
</reference>
<dbReference type="SUPFAM" id="SSF47413">
    <property type="entry name" value="lambda repressor-like DNA-binding domains"/>
    <property type="match status" value="1"/>
</dbReference>
<evidence type="ECO:0000313" key="8">
    <source>
        <dbReference type="Proteomes" id="UP000270988"/>
    </source>
</evidence>
<dbReference type="GO" id="GO:0003677">
    <property type="term" value="F:DNA binding"/>
    <property type="evidence" value="ECO:0007669"/>
    <property type="project" value="InterPro"/>
</dbReference>
<reference evidence="4" key="2">
    <citation type="submission" date="2017-10" db="EMBL/GenBank/DDBJ databases">
        <title>Kefir isolates.</title>
        <authorList>
            <person name="Kim Y."/>
            <person name="Blasche S."/>
        </authorList>
    </citation>
    <scope>NUCLEOTIDE SEQUENCE [LARGE SCALE GENOMIC DNA]</scope>
    <source>
        <strain evidence="4">OG2-2</strain>
    </source>
</reference>
<dbReference type="EMBL" id="PDEV01000004">
    <property type="protein sequence ID" value="PEN15811.1"/>
    <property type="molecule type" value="Genomic_DNA"/>
</dbReference>
<feature type="domain" description="HTH cro/C1-type" evidence="1">
    <location>
        <begin position="16"/>
        <end position="67"/>
    </location>
</feature>
<accession>A0A5F0M0P3</accession>
<proteinExistence type="predicted"/>
<evidence type="ECO:0000313" key="7">
    <source>
        <dbReference type="Proteomes" id="UP000219947"/>
    </source>
</evidence>
<reference evidence="3 6" key="1">
    <citation type="submission" date="2017-04" db="EMBL/GenBank/DDBJ databases">
        <title>Kefir bacterial isolates.</title>
        <authorList>
            <person name="Kim Y."/>
            <person name="Blasche S."/>
            <person name="Patil K.R."/>
        </authorList>
    </citation>
    <scope>NUCLEOTIDE SEQUENCE [LARGE SCALE GENOMIC DNA]</scope>
    <source>
        <strain evidence="3 6">OG2-1</strain>
    </source>
</reference>
<reference evidence="2" key="4">
    <citation type="submission" date="2020-04" db="EMBL/GenBank/DDBJ databases">
        <title>Deep metagenomics examines the oral microbiome during advanced dental caries in children, revealing novel taxa and co-occurrences with host molecules.</title>
        <authorList>
            <person name="Baker J.L."/>
            <person name="Morton J.T."/>
            <person name="Dinis M."/>
            <person name="Alvarez R."/>
            <person name="Tran N.C."/>
            <person name="Knight R."/>
            <person name="Edlund A."/>
        </authorList>
    </citation>
    <scope>NUCLEOTIDE SEQUENCE</scope>
    <source>
        <strain evidence="2">JCVI_47_bin.4</strain>
    </source>
</reference>
<dbReference type="EMBL" id="NCWU01000016">
    <property type="protein sequence ID" value="PAK84789.1"/>
    <property type="molecule type" value="Genomic_DNA"/>
</dbReference>
<dbReference type="EMBL" id="JABZXJ010000083">
    <property type="protein sequence ID" value="MBF1650641.1"/>
    <property type="molecule type" value="Genomic_DNA"/>
</dbReference>
<dbReference type="Proteomes" id="UP000270988">
    <property type="component" value="Chromosome"/>
</dbReference>
<sequence>MAFHAEEFAQNFGQRVRRIRKEERLTQLELSYMVGVSDKTIRDIERGKPGPSFGSVLKTAEVLGIYLVVEGADHA</sequence>
<keyword evidence="7" id="KW-1185">Reference proteome</keyword>
<name>A0A2A8D4I1_9MICC</name>
<dbReference type="Proteomes" id="UP000216195">
    <property type="component" value="Unassembled WGS sequence"/>
</dbReference>
<dbReference type="Pfam" id="PF01381">
    <property type="entry name" value="HTH_3"/>
    <property type="match status" value="1"/>
</dbReference>
<evidence type="ECO:0000313" key="2">
    <source>
        <dbReference type="EMBL" id="MBF1650641.1"/>
    </source>
</evidence>
<dbReference type="InterPro" id="IPR001387">
    <property type="entry name" value="Cro/C1-type_HTH"/>
</dbReference>
<dbReference type="AlphaFoldDB" id="A0A2A8D4I1"/>
<evidence type="ECO:0000259" key="1">
    <source>
        <dbReference type="PROSITE" id="PS50943"/>
    </source>
</evidence>
<dbReference type="EMBL" id="LR134521">
    <property type="protein sequence ID" value="VEJ30528.1"/>
    <property type="molecule type" value="Genomic_DNA"/>
</dbReference>
<dbReference type="PROSITE" id="PS50943">
    <property type="entry name" value="HTH_CROC1"/>
    <property type="match status" value="1"/>
</dbReference>
<dbReference type="CDD" id="cd00093">
    <property type="entry name" value="HTH_XRE"/>
    <property type="match status" value="1"/>
</dbReference>
<dbReference type="SMART" id="SM00530">
    <property type="entry name" value="HTH_XRE"/>
    <property type="match status" value="1"/>
</dbReference>
<evidence type="ECO:0000313" key="6">
    <source>
        <dbReference type="Proteomes" id="UP000216195"/>
    </source>
</evidence>